<feature type="binding site" evidence="12">
    <location>
        <position position="283"/>
    </location>
    <ligand>
        <name>[Ni-4Fe-4S] cluster</name>
        <dbReference type="ChEBI" id="CHEBI:47739"/>
    </ligand>
</feature>
<keyword evidence="9 12" id="KW-0408">Iron</keyword>
<dbReference type="PANTHER" id="PTHR30109:SF4">
    <property type="entry name" value="CARBON MONOXIDE DEHYDROGENASE"/>
    <property type="match status" value="1"/>
</dbReference>
<dbReference type="Gene3D" id="3.40.50.2030">
    <property type="match status" value="2"/>
</dbReference>
<feature type="binding site" evidence="12">
    <location>
        <position position="247"/>
    </location>
    <ligand>
        <name>[Ni-4Fe-4S] cluster</name>
        <dbReference type="ChEBI" id="CHEBI:47739"/>
    </ligand>
</feature>
<comment type="cofactor">
    <cofactor evidence="1">
        <name>[4Fe-4S] cluster</name>
        <dbReference type="ChEBI" id="CHEBI:49883"/>
    </cofactor>
</comment>
<feature type="binding site" evidence="12">
    <location>
        <position position="459"/>
    </location>
    <ligand>
        <name>[Ni-4Fe-4S] cluster</name>
        <dbReference type="ChEBI" id="CHEBI:47739"/>
    </ligand>
</feature>
<feature type="binding site" evidence="12">
    <location>
        <position position="500"/>
    </location>
    <ligand>
        <name>[Ni-4Fe-4S] cluster</name>
        <dbReference type="ChEBI" id="CHEBI:47739"/>
    </ligand>
</feature>
<keyword evidence="14" id="KW-1185">Reference proteome</keyword>
<feature type="binding site" evidence="12">
    <location>
        <position position="33"/>
    </location>
    <ligand>
        <name>[4Fe-4S] cluster</name>
        <dbReference type="ChEBI" id="CHEBI:49883"/>
        <label>2</label>
    </ligand>
</feature>
<dbReference type="InterPro" id="IPR016101">
    <property type="entry name" value="CO_DH_a-bundle"/>
</dbReference>
<feature type="binding site" evidence="12">
    <location>
        <position position="24"/>
    </location>
    <ligand>
        <name>[4Fe-4S] cluster</name>
        <dbReference type="ChEBI" id="CHEBI:49883"/>
        <label>1</label>
        <note>ligand shared between dimeric partners</note>
    </ligand>
</feature>
<feature type="binding site" evidence="12">
    <location>
        <position position="36"/>
    </location>
    <ligand>
        <name>[4Fe-4S] cluster</name>
        <dbReference type="ChEBI" id="CHEBI:49883"/>
        <label>2</label>
    </ligand>
</feature>
<keyword evidence="6 12" id="KW-0533">Nickel</keyword>
<keyword evidence="8 13" id="KW-0560">Oxidoreductase</keyword>
<comment type="catalytic activity">
    <reaction evidence="11">
        <text>CO + 2 oxidized [2Fe-2S]-[ferredoxin] + H2O = 2 reduced [2Fe-2S]-[ferredoxin] + CO2 + 2 H(+)</text>
        <dbReference type="Rhea" id="RHEA:21040"/>
        <dbReference type="Rhea" id="RHEA-COMP:10000"/>
        <dbReference type="Rhea" id="RHEA-COMP:10001"/>
        <dbReference type="ChEBI" id="CHEBI:15377"/>
        <dbReference type="ChEBI" id="CHEBI:15378"/>
        <dbReference type="ChEBI" id="CHEBI:16526"/>
        <dbReference type="ChEBI" id="CHEBI:17245"/>
        <dbReference type="ChEBI" id="CHEBI:33737"/>
        <dbReference type="ChEBI" id="CHEBI:33738"/>
        <dbReference type="EC" id="1.2.7.4"/>
    </reaction>
</comment>
<dbReference type="GO" id="GO:0006091">
    <property type="term" value="P:generation of precursor metabolites and energy"/>
    <property type="evidence" value="ECO:0007669"/>
    <property type="project" value="InterPro"/>
</dbReference>
<evidence type="ECO:0000256" key="3">
    <source>
        <dbReference type="ARBA" id="ARBA00011738"/>
    </source>
</evidence>
<evidence type="ECO:0000256" key="4">
    <source>
        <dbReference type="ARBA" id="ARBA00012819"/>
    </source>
</evidence>
<evidence type="ECO:0000256" key="7">
    <source>
        <dbReference type="ARBA" id="ARBA00022723"/>
    </source>
</evidence>
<evidence type="ECO:0000256" key="12">
    <source>
        <dbReference type="PIRSR" id="PIRSR005023-1"/>
    </source>
</evidence>
<keyword evidence="5 12" id="KW-0004">4Fe-4S</keyword>
<dbReference type="OrthoDB" id="5478720at2"/>
<evidence type="ECO:0000256" key="6">
    <source>
        <dbReference type="ARBA" id="ARBA00022596"/>
    </source>
</evidence>
<name>D9QPS1_ACEAZ</name>
<comment type="subunit">
    <text evidence="3">Homodimer.</text>
</comment>
<dbReference type="eggNOG" id="COG1151">
    <property type="taxonomic scope" value="Bacteria"/>
</dbReference>
<dbReference type="InterPro" id="IPR010047">
    <property type="entry name" value="CODH"/>
</dbReference>
<feature type="binding site" evidence="12">
    <location>
        <position position="321"/>
    </location>
    <ligand>
        <name>[Ni-4Fe-4S] cluster</name>
        <dbReference type="ChEBI" id="CHEBI:47739"/>
    </ligand>
</feature>
<dbReference type="Pfam" id="PF03063">
    <property type="entry name" value="Prismane"/>
    <property type="match status" value="1"/>
</dbReference>
<evidence type="ECO:0000256" key="2">
    <source>
        <dbReference type="ARBA" id="ARBA00010689"/>
    </source>
</evidence>
<dbReference type="GO" id="GO:0043885">
    <property type="term" value="F:anaerobic carbon-monoxide dehydrogenase activity"/>
    <property type="evidence" value="ECO:0007669"/>
    <property type="project" value="UniProtKB-EC"/>
</dbReference>
<protein>
    <recommendedName>
        <fullName evidence="4">anaerobic carbon-monoxide dehydrogenase</fullName>
        <ecNumber evidence="4">1.2.7.4</ecNumber>
    </recommendedName>
</protein>
<dbReference type="PANTHER" id="PTHR30109">
    <property type="entry name" value="HYDROXYLAMINE REDUCTASE"/>
    <property type="match status" value="1"/>
</dbReference>
<evidence type="ECO:0000256" key="1">
    <source>
        <dbReference type="ARBA" id="ARBA00001966"/>
    </source>
</evidence>
<feature type="binding site" evidence="12">
    <location>
        <position position="32"/>
    </location>
    <ligand>
        <name>[4Fe-4S] cluster</name>
        <dbReference type="ChEBI" id="CHEBI:49883"/>
        <label>1</label>
        <note>ligand shared between dimeric partners</note>
    </ligand>
</feature>
<comment type="similarity">
    <text evidence="2">Belongs to the Ni-containing carbon monoxide dehydrogenase family.</text>
</comment>
<organism evidence="13 14">
    <name type="scientific">Acetohalobium arabaticum (strain ATCC 49924 / DSM 5501 / Z-7288)</name>
    <dbReference type="NCBI Taxonomy" id="574087"/>
    <lineage>
        <taxon>Bacteria</taxon>
        <taxon>Bacillati</taxon>
        <taxon>Bacillota</taxon>
        <taxon>Clostridia</taxon>
        <taxon>Halanaerobiales</taxon>
        <taxon>Halobacteroidaceae</taxon>
        <taxon>Acetohalobium</taxon>
    </lineage>
</organism>
<dbReference type="KEGG" id="aar:Acear_0983"/>
<dbReference type="PIRSF" id="PIRSF005023">
    <property type="entry name" value="CODH"/>
    <property type="match status" value="1"/>
</dbReference>
<feature type="binding site" evidence="12">
    <location>
        <position position="429"/>
    </location>
    <ligand>
        <name>[Ni-4Fe-4S] cluster</name>
        <dbReference type="ChEBI" id="CHEBI:47739"/>
    </ligand>
</feature>
<dbReference type="GO" id="GO:0050418">
    <property type="term" value="F:hydroxylamine reductase activity"/>
    <property type="evidence" value="ECO:0007669"/>
    <property type="project" value="TreeGrafter"/>
</dbReference>
<dbReference type="NCBIfam" id="TIGR01702">
    <property type="entry name" value="CO_DH_cata"/>
    <property type="match status" value="1"/>
</dbReference>
<evidence type="ECO:0000313" key="13">
    <source>
        <dbReference type="EMBL" id="ADL12512.1"/>
    </source>
</evidence>
<gene>
    <name evidence="13" type="ordered locus">Acear_0983</name>
</gene>
<feature type="binding site" evidence="12">
    <location>
        <position position="55"/>
    </location>
    <ligand>
        <name>[4Fe-4S] cluster</name>
        <dbReference type="ChEBI" id="CHEBI:49883"/>
        <label>2</label>
    </ligand>
</feature>
<dbReference type="STRING" id="574087.Acear_0983"/>
<sequence>MKEKAKSDGVETVWDRFEEQQPQCGFGQLGLCCRNCNMGPCRIDPFGEGPSKGVCGATAGTIVSRNLIRMTAAGAAAHSDHGRETALVFKEIVEGEVPGYEIKDEAKLNSIASRLGVNTDREIEEVAKDVAEIALEDFGKQDDEVISFANAYAPESLQQVWQELDVAPRNIDREVVEIMHRTHMGVDADPLNLNLQGIRAALGDGWGGSLIGTEFSDVMFGTPEPVESSANLGVLEENKVNVITHGHVPILSEKIVEAAEDEEMIELAKSKGADGIVVAGMCCTGNEIIMRHGIPTAGNFLQQELAITTGAVDAMVVDYQCIMPSLTDVADCYHTKVITTSEKAKLPGAEHIEFDPAKADKIAKQIIKTAIENYPARKEEKIGIPEEKMDGVVGFSVESIVDALGGSLDPLLEAIKEGQIKGIAGIVGCNNPKVEHDEGHVEVAKKLIANDILVVGTGCWSIAAMKDGLFKPEAAELAGDGLQAVCEQLEIPPCLHMGSCVDNTRILVAVSAIAEALGVEPSQLPVAGAAPEWMSEKAVSIGTYFVASGIFTVLGTTPPVLGSNEVVKLLTEDIEEVTGGKFAVESTPNEIADLMLDHIASKRKELLGERG</sequence>
<dbReference type="EMBL" id="CP002105">
    <property type="protein sequence ID" value="ADL12512.1"/>
    <property type="molecule type" value="Genomic_DNA"/>
</dbReference>
<dbReference type="InterPro" id="IPR011254">
    <property type="entry name" value="Prismane-like_sf"/>
</dbReference>
<dbReference type="GO" id="GO:0051539">
    <property type="term" value="F:4 iron, 4 sulfur cluster binding"/>
    <property type="evidence" value="ECO:0007669"/>
    <property type="project" value="UniProtKB-KW"/>
</dbReference>
<keyword evidence="7 12" id="KW-0479">Metal-binding</keyword>
<dbReference type="GO" id="GO:0016151">
    <property type="term" value="F:nickel cation binding"/>
    <property type="evidence" value="ECO:0007669"/>
    <property type="project" value="InterPro"/>
</dbReference>
<proteinExistence type="inferred from homology"/>
<evidence type="ECO:0000256" key="11">
    <source>
        <dbReference type="ARBA" id="ARBA00048733"/>
    </source>
</evidence>
<dbReference type="EC" id="1.2.7.4" evidence="4"/>
<evidence type="ECO:0000256" key="10">
    <source>
        <dbReference type="ARBA" id="ARBA00023014"/>
    </source>
</evidence>
<feature type="binding site" evidence="12">
    <location>
        <position position="41"/>
    </location>
    <ligand>
        <name>[4Fe-4S] cluster</name>
        <dbReference type="ChEBI" id="CHEBI:49883"/>
        <label>2</label>
    </ligand>
</feature>
<dbReference type="FunFam" id="3.40.50.2030:FF:000005">
    <property type="entry name" value="Carbon monoxide dehydrogenase"/>
    <property type="match status" value="1"/>
</dbReference>
<dbReference type="InterPro" id="IPR016099">
    <property type="entry name" value="Prismane-like_a/b-sand"/>
</dbReference>
<dbReference type="Gene3D" id="1.20.1270.30">
    <property type="match status" value="1"/>
</dbReference>
<reference evidence="13 14" key="1">
    <citation type="journal article" date="2010" name="Stand. Genomic Sci.">
        <title>Complete genome sequence of Acetohalobium arabaticum type strain (Z-7288).</title>
        <authorList>
            <person name="Sikorski J."/>
            <person name="Lapidus A."/>
            <person name="Chertkov O."/>
            <person name="Lucas S."/>
            <person name="Copeland A."/>
            <person name="Glavina Del Rio T."/>
            <person name="Nolan M."/>
            <person name="Tice H."/>
            <person name="Cheng J.F."/>
            <person name="Han C."/>
            <person name="Brambilla E."/>
            <person name="Pitluck S."/>
            <person name="Liolios K."/>
            <person name="Ivanova N."/>
            <person name="Mavromatis K."/>
            <person name="Mikhailova N."/>
            <person name="Pati A."/>
            <person name="Bruce D."/>
            <person name="Detter C."/>
            <person name="Tapia R."/>
            <person name="Goodwin L."/>
            <person name="Chen A."/>
            <person name="Palaniappan K."/>
            <person name="Land M."/>
            <person name="Hauser L."/>
            <person name="Chang Y.J."/>
            <person name="Jeffries C.D."/>
            <person name="Rohde M."/>
            <person name="Goker M."/>
            <person name="Spring S."/>
            <person name="Woyke T."/>
            <person name="Bristow J."/>
            <person name="Eisen J.A."/>
            <person name="Markowitz V."/>
            <person name="Hugenholtz P."/>
            <person name="Kyrpides N.C."/>
            <person name="Klenk H.P."/>
        </authorList>
    </citation>
    <scope>NUCLEOTIDE SEQUENCE [LARGE SCALE GENOMIC DNA]</scope>
    <source>
        <strain evidence="14">ATCC 49924 / DSM 5501 / Z-7288</strain>
    </source>
</reference>
<dbReference type="RefSeq" id="WP_013277958.1">
    <property type="nucleotide sequence ID" value="NC_014378.1"/>
</dbReference>
<dbReference type="CDD" id="cd01915">
    <property type="entry name" value="CODH"/>
    <property type="match status" value="1"/>
</dbReference>
<dbReference type="AlphaFoldDB" id="D9QPS1"/>
<dbReference type="GO" id="GO:0004601">
    <property type="term" value="F:peroxidase activity"/>
    <property type="evidence" value="ECO:0007669"/>
    <property type="project" value="TreeGrafter"/>
</dbReference>
<evidence type="ECO:0000256" key="8">
    <source>
        <dbReference type="ARBA" id="ARBA00023002"/>
    </source>
</evidence>
<dbReference type="GO" id="GO:0042542">
    <property type="term" value="P:response to hydrogen peroxide"/>
    <property type="evidence" value="ECO:0007669"/>
    <property type="project" value="TreeGrafter"/>
</dbReference>
<accession>D9QPS1</accession>
<dbReference type="Proteomes" id="UP000001661">
    <property type="component" value="Chromosome"/>
</dbReference>
<keyword evidence="10 12" id="KW-0411">Iron-sulfur</keyword>
<evidence type="ECO:0000313" key="14">
    <source>
        <dbReference type="Proteomes" id="UP000001661"/>
    </source>
</evidence>
<evidence type="ECO:0000256" key="5">
    <source>
        <dbReference type="ARBA" id="ARBA00022485"/>
    </source>
</evidence>
<evidence type="ECO:0000256" key="9">
    <source>
        <dbReference type="ARBA" id="ARBA00023004"/>
    </source>
</evidence>
<dbReference type="SUPFAM" id="SSF56821">
    <property type="entry name" value="Prismane protein-like"/>
    <property type="match status" value="1"/>
</dbReference>
<dbReference type="InterPro" id="IPR004137">
    <property type="entry name" value="HCP/CODH"/>
</dbReference>
<dbReference type="HOGENOM" id="CLU_030631_0_0_9"/>